<proteinExistence type="predicted"/>
<dbReference type="PANTHER" id="PTHR21556:SF2">
    <property type="entry name" value="TRESLIN"/>
    <property type="match status" value="1"/>
</dbReference>
<dbReference type="AlphaFoldDB" id="A0A6P5FUE7"/>
<feature type="compositionally biased region" description="Basic and acidic residues" evidence="1">
    <location>
        <begin position="812"/>
        <end position="821"/>
    </location>
</feature>
<dbReference type="GO" id="GO:0007095">
    <property type="term" value="P:mitotic G2 DNA damage checkpoint signaling"/>
    <property type="evidence" value="ECO:0007669"/>
    <property type="project" value="TreeGrafter"/>
</dbReference>
<organism evidence="2 3">
    <name type="scientific">Ananas comosus</name>
    <name type="common">Pineapple</name>
    <name type="synonym">Ananas ananas</name>
    <dbReference type="NCBI Taxonomy" id="4615"/>
    <lineage>
        <taxon>Eukaryota</taxon>
        <taxon>Viridiplantae</taxon>
        <taxon>Streptophyta</taxon>
        <taxon>Embryophyta</taxon>
        <taxon>Tracheophyta</taxon>
        <taxon>Spermatophyta</taxon>
        <taxon>Magnoliopsida</taxon>
        <taxon>Liliopsida</taxon>
        <taxon>Poales</taxon>
        <taxon>Bromeliaceae</taxon>
        <taxon>Bromelioideae</taxon>
        <taxon>Ananas</taxon>
    </lineage>
</organism>
<sequence>MDLRILDLSRTQRIVLLIDLHPLLISPQNPNPSSYLSTVLSAARTILSLPTLASSLSAFKLFFSSLSPVLSTSTVHRLLGKSPTFLSFDRHPQTLISLSRALGSLSLAPDLAGSNVAGSPKVSLLAKSLLQLEHEYGWEIHSENLRGTPELLRFRSNLVILFSPISQDRSFLSQYVELEDDGDKVVSFDSFSKRFVQLFSPVKRRLVAWDIHLSWIDVNFGQENKEGVFGSGWLEKGIREFGWSSYATDAIALGSVLVPFALIYPYLGCSMGYATGENSKRGSVELILGIADVSEKPLECKSCELEVLDLMLLRERSVISCPPLKGSVSEITQIHVREVWRKEVGEITTSNSSAIALLHGFSGECENKVGKDDRKESFVDRVLQLLCLEKGEFLQGKPIWQLFLAFLYERSYCAVASILDSDGNSVGGILMPFTINHALLHILDKNPVDLCPLVVRTNNCLPETQDIYTCDASKDKDARRKRSKVRDKLLQSTSWSSFCEVLFCNADDIVPGADLVELYLSKDSSKSKKLRFLKCWMRQARRSFSSICPTKQIEGEKHLSVEDETGIIAPLEEAEANINFSSQGESNDSVQMKDEASPIFPMEDTEVFLGSIQQKIEQGLLSEEADLRILAERLVAMSIDALYRKFGRNRTKDFEFKEAETASDAKVASEVSLLLLKKPKDLILKYKEINSASTATTPITRNITTDDKIREHELQILFRMEILRSGAGASIEENVKQKMIKEICSLLQFIDINLQGDSYNSENVLEFAERTIKSRYNHCLSEVIQKIYTQMEFDLFDEEIELSDSLPISNSEESKKREENSTRQQENCVKSHNTSGGSSHQQLLMKAQERRNRDRRLSSFTSWVPDLHRVWALKQPRTEKLHKGELQSKPSKRRKRRVAANDMVCETPNLGTKNAQDRENGACNEIKSFRSLSKALFHHEGIWKIRLKDYSPFLHCSKRCCASSLSLFC</sequence>
<dbReference type="PANTHER" id="PTHR21556">
    <property type="entry name" value="TRESLIN"/>
    <property type="match status" value="1"/>
</dbReference>
<dbReference type="RefSeq" id="XP_020099574.1">
    <property type="nucleotide sequence ID" value="XM_020243985.1"/>
</dbReference>
<dbReference type="InterPro" id="IPR026153">
    <property type="entry name" value="Treslin"/>
</dbReference>
<dbReference type="Proteomes" id="UP000515123">
    <property type="component" value="Linkage group 12"/>
</dbReference>
<name>A0A6P5FUE7_ANACO</name>
<evidence type="ECO:0000256" key="1">
    <source>
        <dbReference type="SAM" id="MobiDB-lite"/>
    </source>
</evidence>
<reference evidence="2" key="1">
    <citation type="journal article" date="2015" name="Nat. Genet.">
        <title>The pineapple genome and the evolution of CAM photosynthesis.</title>
        <authorList>
            <person name="Ming R."/>
            <person name="VanBuren R."/>
            <person name="Wai C.M."/>
            <person name="Tang H."/>
            <person name="Schatz M.C."/>
            <person name="Bowers J.E."/>
            <person name="Lyons E."/>
            <person name="Wang M.L."/>
            <person name="Chen J."/>
            <person name="Biggers E."/>
            <person name="Zhang J."/>
            <person name="Huang L."/>
            <person name="Zhang L."/>
            <person name="Miao W."/>
            <person name="Zhang J."/>
            <person name="Ye Z."/>
            <person name="Miao C."/>
            <person name="Lin Z."/>
            <person name="Wang H."/>
            <person name="Zhou H."/>
            <person name="Yim W.C."/>
            <person name="Priest H.D."/>
            <person name="Zheng C."/>
            <person name="Woodhouse M."/>
            <person name="Edger P.P."/>
            <person name="Guyot R."/>
            <person name="Guo H.B."/>
            <person name="Guo H."/>
            <person name="Zheng G."/>
            <person name="Singh R."/>
            <person name="Sharma A."/>
            <person name="Min X."/>
            <person name="Zheng Y."/>
            <person name="Lee H."/>
            <person name="Gurtowski J."/>
            <person name="Sedlazeck F.J."/>
            <person name="Harkess A."/>
            <person name="McKain M.R."/>
            <person name="Liao Z."/>
            <person name="Fang J."/>
            <person name="Liu J."/>
            <person name="Zhang X."/>
            <person name="Zhang Q."/>
            <person name="Hu W."/>
            <person name="Qin Y."/>
            <person name="Wang K."/>
            <person name="Chen L.Y."/>
            <person name="Shirley N."/>
            <person name="Lin Y.R."/>
            <person name="Liu L.Y."/>
            <person name="Hernandez A.G."/>
            <person name="Wright C.L."/>
            <person name="Bulone V."/>
            <person name="Tuskan G.A."/>
            <person name="Heath K."/>
            <person name="Zee F."/>
            <person name="Moore P.H."/>
            <person name="Sunkar R."/>
            <person name="Leebens-Mack J.H."/>
            <person name="Mockler T."/>
            <person name="Bennetzen J.L."/>
            <person name="Freeling M."/>
            <person name="Sankoff D."/>
            <person name="Paterson A.H."/>
            <person name="Zhu X."/>
            <person name="Yang X."/>
            <person name="Smith J.A."/>
            <person name="Cushman J.C."/>
            <person name="Paull R.E."/>
            <person name="Yu Q."/>
        </authorList>
    </citation>
    <scope>NUCLEOTIDE SEQUENCE [LARGE SCALE GENOMIC DNA]</scope>
    <source>
        <strain evidence="2">cv. F153</strain>
    </source>
</reference>
<keyword evidence="2" id="KW-1185">Reference proteome</keyword>
<feature type="compositionally biased region" description="Polar residues" evidence="1">
    <location>
        <begin position="822"/>
        <end position="842"/>
    </location>
</feature>
<dbReference type="GO" id="GO:0010212">
    <property type="term" value="P:response to ionizing radiation"/>
    <property type="evidence" value="ECO:0007669"/>
    <property type="project" value="InterPro"/>
</dbReference>
<dbReference type="GO" id="GO:0033314">
    <property type="term" value="P:mitotic DNA replication checkpoint signaling"/>
    <property type="evidence" value="ECO:0007669"/>
    <property type="project" value="InterPro"/>
</dbReference>
<dbReference type="GO" id="GO:0030174">
    <property type="term" value="P:regulation of DNA-templated DNA replication initiation"/>
    <property type="evidence" value="ECO:0007669"/>
    <property type="project" value="TreeGrafter"/>
</dbReference>
<dbReference type="GO" id="GO:0006260">
    <property type="term" value="P:DNA replication"/>
    <property type="evidence" value="ECO:0007669"/>
    <property type="project" value="InterPro"/>
</dbReference>
<dbReference type="GO" id="GO:0003682">
    <property type="term" value="F:chromatin binding"/>
    <property type="evidence" value="ECO:0007669"/>
    <property type="project" value="TreeGrafter"/>
</dbReference>
<evidence type="ECO:0000313" key="2">
    <source>
        <dbReference type="Proteomes" id="UP000515123"/>
    </source>
</evidence>
<dbReference type="OrthoDB" id="1913152at2759"/>
<evidence type="ECO:0000313" key="3">
    <source>
        <dbReference type="RefSeq" id="XP_020099574.1"/>
    </source>
</evidence>
<protein>
    <submittedName>
        <fullName evidence="3">Uncharacterized protein LOC109718009</fullName>
    </submittedName>
</protein>
<accession>A0A6P5FUE7</accession>
<feature type="region of interest" description="Disordered" evidence="1">
    <location>
        <begin position="807"/>
        <end position="852"/>
    </location>
</feature>
<dbReference type="GeneID" id="109718009"/>
<gene>
    <name evidence="3" type="primary">LOC109718009</name>
</gene>
<reference evidence="3" key="2">
    <citation type="submission" date="2025-08" db="UniProtKB">
        <authorList>
            <consortium name="RefSeq"/>
        </authorList>
    </citation>
    <scope>IDENTIFICATION</scope>
    <source>
        <tissue evidence="3">Leaf</tissue>
    </source>
</reference>
<dbReference type="GO" id="GO:0005634">
    <property type="term" value="C:nucleus"/>
    <property type="evidence" value="ECO:0007669"/>
    <property type="project" value="InterPro"/>
</dbReference>